<feature type="transmembrane region" description="Helical" evidence="1">
    <location>
        <begin position="54"/>
        <end position="73"/>
    </location>
</feature>
<organism evidence="3 4">
    <name type="scientific">Halolactibacillus miurensis</name>
    <dbReference type="NCBI Taxonomy" id="306541"/>
    <lineage>
        <taxon>Bacteria</taxon>
        <taxon>Bacillati</taxon>
        <taxon>Bacillota</taxon>
        <taxon>Bacilli</taxon>
        <taxon>Bacillales</taxon>
        <taxon>Bacillaceae</taxon>
        <taxon>Halolactibacillus</taxon>
    </lineage>
</organism>
<keyword evidence="5" id="KW-1185">Reference proteome</keyword>
<keyword evidence="1" id="KW-1133">Transmembrane helix</keyword>
<name>A0A1I6R0L2_9BACI</name>
<reference evidence="3 4" key="1">
    <citation type="submission" date="2016-10" db="EMBL/GenBank/DDBJ databases">
        <authorList>
            <person name="de Groot N.N."/>
        </authorList>
    </citation>
    <scope>NUCLEOTIDE SEQUENCE [LARGE SCALE GENOMIC DNA]</scope>
    <source>
        <strain evidence="3 4">DSM 17074</strain>
    </source>
</reference>
<dbReference type="AlphaFoldDB" id="A0A1I6R0L2"/>
<reference evidence="2 5" key="2">
    <citation type="submission" date="2019-07" db="EMBL/GenBank/DDBJ databases">
        <title>Whole genome shotgun sequence of Halolactibacillus miurensis NBRC 100873.</title>
        <authorList>
            <person name="Hosoyama A."/>
            <person name="Uohara A."/>
            <person name="Ohji S."/>
            <person name="Ichikawa N."/>
        </authorList>
    </citation>
    <scope>NUCLEOTIDE SEQUENCE [LARGE SCALE GENOMIC DNA]</scope>
    <source>
        <strain evidence="2 5">NBRC 100873</strain>
    </source>
</reference>
<feature type="transmembrane region" description="Helical" evidence="1">
    <location>
        <begin position="157"/>
        <end position="175"/>
    </location>
</feature>
<evidence type="ECO:0000313" key="3">
    <source>
        <dbReference type="EMBL" id="SFS58246.1"/>
    </source>
</evidence>
<feature type="transmembrane region" description="Helical" evidence="1">
    <location>
        <begin position="420"/>
        <end position="440"/>
    </location>
</feature>
<evidence type="ECO:0000313" key="4">
    <source>
        <dbReference type="Proteomes" id="UP000199139"/>
    </source>
</evidence>
<evidence type="ECO:0000313" key="2">
    <source>
        <dbReference type="EMBL" id="GEM03685.1"/>
    </source>
</evidence>
<feature type="transmembrane region" description="Helical" evidence="1">
    <location>
        <begin position="373"/>
        <end position="400"/>
    </location>
</feature>
<feature type="transmembrane region" description="Helical" evidence="1">
    <location>
        <begin position="247"/>
        <end position="266"/>
    </location>
</feature>
<protein>
    <submittedName>
        <fullName evidence="3">Uncharacterized protein</fullName>
    </submittedName>
</protein>
<dbReference type="OrthoDB" id="9948506at2"/>
<keyword evidence="1" id="KW-0472">Membrane</keyword>
<evidence type="ECO:0000313" key="5">
    <source>
        <dbReference type="Proteomes" id="UP000321773"/>
    </source>
</evidence>
<gene>
    <name evidence="2" type="ORF">HMI01_06730</name>
    <name evidence="3" type="ORF">SAMN05421668_1054</name>
</gene>
<proteinExistence type="predicted"/>
<evidence type="ECO:0000256" key="1">
    <source>
        <dbReference type="SAM" id="Phobius"/>
    </source>
</evidence>
<dbReference type="EMBL" id="FPAI01000005">
    <property type="protein sequence ID" value="SFS58246.1"/>
    <property type="molecule type" value="Genomic_DNA"/>
</dbReference>
<sequence>MVRFIHASSLYGNKTFLNMFNAITILLIAETLIKFGLSELLFQEIDAVPERLELPLYFFIASLLLVGLTEYNIRLMRKDDKVTTIRLLPQRTVVKVSLFSFFHVALPVLAMIFAIQFVRPTILTADGLYVLGVVVLGVFFTLRALSKPTQSTKQQVTHWFINSGLVFIVSVAFYLNAGLVIVSLALITVGVYHYAKAAFSGERRTYQRAKNNHEPAWLIQLIKKRYLKVNLLIHYDRQFFLHPFREVAVFTGQLIVIIGLIIVFMFQDMMTANFSTIDPQIITWWTTVFAVFFVILNLSQIKTTDVTLLPFKPFERWSLISGYRHLKIILLSTAAVATVLTVIHVGFRLFYLFNSHQMYDVNVTYIDFLMTGFESYFVAFIYVLGFYHVTLILHHLFLLLTRDAKLYLREGFNKKSQLSFLYIIVFPFLLYDYISNIRFITNTVDLKYVGLVIILSLLIDYYANRKLEVVT</sequence>
<feature type="transmembrane region" description="Helical" evidence="1">
    <location>
        <begin position="281"/>
        <end position="299"/>
    </location>
</feature>
<feature type="transmembrane region" description="Helical" evidence="1">
    <location>
        <begin position="127"/>
        <end position="145"/>
    </location>
</feature>
<feature type="transmembrane region" description="Helical" evidence="1">
    <location>
        <begin position="93"/>
        <end position="115"/>
    </location>
</feature>
<dbReference type="Proteomes" id="UP000321773">
    <property type="component" value="Unassembled WGS sequence"/>
</dbReference>
<feature type="transmembrane region" description="Helical" evidence="1">
    <location>
        <begin position="328"/>
        <end position="353"/>
    </location>
</feature>
<keyword evidence="1" id="KW-0812">Transmembrane</keyword>
<accession>A0A1I6R0L2</accession>
<dbReference type="EMBL" id="BJWJ01000004">
    <property type="protein sequence ID" value="GEM03685.1"/>
    <property type="molecule type" value="Genomic_DNA"/>
</dbReference>
<dbReference type="STRING" id="306541.SAMN05421668_1054"/>
<feature type="transmembrane region" description="Helical" evidence="1">
    <location>
        <begin position="181"/>
        <end position="199"/>
    </location>
</feature>
<dbReference type="RefSeq" id="WP_089853091.1">
    <property type="nucleotide sequence ID" value="NZ_BJWJ01000004.1"/>
</dbReference>
<feature type="transmembrane region" description="Helical" evidence="1">
    <location>
        <begin position="20"/>
        <end position="42"/>
    </location>
</feature>
<dbReference type="Proteomes" id="UP000199139">
    <property type="component" value="Unassembled WGS sequence"/>
</dbReference>